<proteinExistence type="predicted"/>
<organism evidence="2 3">
    <name type="scientific">Hymenolepis diminuta</name>
    <name type="common">Rat tapeworm</name>
    <dbReference type="NCBI Taxonomy" id="6216"/>
    <lineage>
        <taxon>Eukaryota</taxon>
        <taxon>Metazoa</taxon>
        <taxon>Spiralia</taxon>
        <taxon>Lophotrochozoa</taxon>
        <taxon>Platyhelminthes</taxon>
        <taxon>Cestoda</taxon>
        <taxon>Eucestoda</taxon>
        <taxon>Cyclophyllidea</taxon>
        <taxon>Hymenolepididae</taxon>
        <taxon>Hymenolepis</taxon>
    </lineage>
</organism>
<name>A0A564Z7N5_HYMDI</name>
<accession>A0A564Z7N5</accession>
<evidence type="ECO:0000256" key="1">
    <source>
        <dbReference type="SAM" id="MobiDB-lite"/>
    </source>
</evidence>
<protein>
    <submittedName>
        <fullName evidence="2">Uncharacterized protein</fullName>
    </submittedName>
</protein>
<dbReference type="AlphaFoldDB" id="A0A564Z7N5"/>
<keyword evidence="3" id="KW-1185">Reference proteome</keyword>
<evidence type="ECO:0000313" key="3">
    <source>
        <dbReference type="Proteomes" id="UP000321570"/>
    </source>
</evidence>
<reference evidence="2 3" key="1">
    <citation type="submission" date="2019-07" db="EMBL/GenBank/DDBJ databases">
        <authorList>
            <person name="Jastrzebski P J."/>
            <person name="Paukszto L."/>
            <person name="Jastrzebski P J."/>
        </authorList>
    </citation>
    <scope>NUCLEOTIDE SEQUENCE [LARGE SCALE GENOMIC DNA]</scope>
    <source>
        <strain evidence="2 3">WMS-il1</strain>
    </source>
</reference>
<gene>
    <name evidence="2" type="ORF">WMSIL1_LOCUS12853</name>
</gene>
<feature type="region of interest" description="Disordered" evidence="1">
    <location>
        <begin position="318"/>
        <end position="338"/>
    </location>
</feature>
<dbReference type="Proteomes" id="UP000321570">
    <property type="component" value="Unassembled WGS sequence"/>
</dbReference>
<dbReference type="EMBL" id="CABIJS010000666">
    <property type="protein sequence ID" value="VUZ54878.1"/>
    <property type="molecule type" value="Genomic_DNA"/>
</dbReference>
<evidence type="ECO:0000313" key="2">
    <source>
        <dbReference type="EMBL" id="VUZ54878.1"/>
    </source>
</evidence>
<sequence>METSRVSEQLINCLAEREELRLFREALDRFVVLHNALQHRRRKAAEAVLANTTRSTLAHLKQHLSHSVLYRRMPRSTSPGSMVELNNFSICGGVDDSLGGSTVSLNLRPPEVIERMPRGAHIGDPIEFPSLRSALSKLSGLIAGQSTVQEKRNEETIRLASRVVADEENAKQLADSNTIMRLVEGAKRNGSKPPPINLPWPMGRPEFSQTLKLQIPIPFSKLSSWLPPRLPIINEILLAALQESPELKRLQCDLIRFDPLLEAQRLQRTSKHLSKSGFESAQVDSMQILYSSNDNIGGGDSGPRKTVSFDWRGTKVPFKDLADKQNGARKNGQLSQDV</sequence>